<keyword evidence="3" id="KW-1185">Reference proteome</keyword>
<dbReference type="AlphaFoldDB" id="A0A126QJA6"/>
<organism evidence="2 4">
    <name type="scientific">Pseudodesulfovibrio indicus</name>
    <dbReference type="NCBI Taxonomy" id="1716143"/>
    <lineage>
        <taxon>Bacteria</taxon>
        <taxon>Pseudomonadati</taxon>
        <taxon>Thermodesulfobacteriota</taxon>
        <taxon>Desulfovibrionia</taxon>
        <taxon>Desulfovibrionales</taxon>
        <taxon>Desulfovibrionaceae</taxon>
    </lineage>
</organism>
<protein>
    <submittedName>
        <fullName evidence="2">Uncharacterized protein</fullName>
    </submittedName>
</protein>
<dbReference type="EMBL" id="SOBK01000010">
    <property type="protein sequence ID" value="TDT86957.1"/>
    <property type="molecule type" value="Genomic_DNA"/>
</dbReference>
<dbReference type="Proteomes" id="UP000055611">
    <property type="component" value="Chromosome"/>
</dbReference>
<dbReference type="EMBL" id="CP014206">
    <property type="protein sequence ID" value="AMK10074.1"/>
    <property type="molecule type" value="Genomic_DNA"/>
</dbReference>
<gene>
    <name evidence="1" type="ORF">AWY79_02555</name>
    <name evidence="2" type="ORF">EDC59_11038</name>
</gene>
<dbReference type="Proteomes" id="UP000295506">
    <property type="component" value="Unassembled WGS sequence"/>
</dbReference>
<evidence type="ECO:0000313" key="4">
    <source>
        <dbReference type="Proteomes" id="UP000295506"/>
    </source>
</evidence>
<name>A0A126QJA6_9BACT</name>
<evidence type="ECO:0000313" key="3">
    <source>
        <dbReference type="Proteomes" id="UP000055611"/>
    </source>
</evidence>
<dbReference type="RefSeq" id="WP_066799833.1">
    <property type="nucleotide sequence ID" value="NZ_CP014206.1"/>
</dbReference>
<dbReference type="KEGG" id="dej:AWY79_02555"/>
<evidence type="ECO:0000313" key="2">
    <source>
        <dbReference type="EMBL" id="TDT86957.1"/>
    </source>
</evidence>
<reference evidence="2 4" key="2">
    <citation type="submission" date="2019-03" db="EMBL/GenBank/DDBJ databases">
        <title>Genomic Encyclopedia of Type Strains, Phase IV (KMG-IV): sequencing the most valuable type-strain genomes for metagenomic binning, comparative biology and taxonomic classification.</title>
        <authorList>
            <person name="Goeker M."/>
        </authorList>
    </citation>
    <scope>NUCLEOTIDE SEQUENCE [LARGE SCALE GENOMIC DNA]</scope>
    <source>
        <strain evidence="2 4">DSM 101483</strain>
    </source>
</reference>
<evidence type="ECO:0000313" key="1">
    <source>
        <dbReference type="EMBL" id="AMK10074.1"/>
    </source>
</evidence>
<reference evidence="1 3" key="1">
    <citation type="journal article" date="2016" name="Front. Microbiol.">
        <title>Genome Sequence of the Piezophilic, Mesophilic Sulfate-Reducing Bacterium Desulfovibrio indicus J2T.</title>
        <authorList>
            <person name="Cao J."/>
            <person name="Maignien L."/>
            <person name="Shao Z."/>
            <person name="Alain K."/>
            <person name="Jebbar M."/>
        </authorList>
    </citation>
    <scope>NUCLEOTIDE SEQUENCE [LARGE SCALE GENOMIC DNA]</scope>
    <source>
        <strain evidence="1 3">J2</strain>
    </source>
</reference>
<sequence>MLTAHVSFAADTAREQELLRCEPIGRFALEYAVELIRSAPMLGPGAVLAAHDYPFLDARGRMSLRRLLAGDRDRAERDALRPSEGERQGASGWQVILRPLKGRISAERLLGFCRGLALLDPAVQGGAWSAVPFTTLTHPLWQCRAVDVARLCGSSIRLDACSGQRESVDGRIYRDTPGLDRAKPAGSQDVAELLHCDGALRAVPAGLAGPEEAVLFASETEYLADLPPFFQLPLFDMGESVPPDIGAIAGLARIGRRWP</sequence>
<proteinExistence type="predicted"/>
<accession>A0A126QJA6</accession>